<dbReference type="InterPro" id="IPR001647">
    <property type="entry name" value="HTH_TetR"/>
</dbReference>
<gene>
    <name evidence="6" type="ORF">FPZ12_041170</name>
</gene>
<evidence type="ECO:0000256" key="4">
    <source>
        <dbReference type="PROSITE-ProRule" id="PRU00335"/>
    </source>
</evidence>
<feature type="domain" description="HTH tetR-type" evidence="5">
    <location>
        <begin position="14"/>
        <end position="74"/>
    </location>
</feature>
<name>A0A5N0UPB0_9PSEU</name>
<dbReference type="PROSITE" id="PS50977">
    <property type="entry name" value="HTH_TETR_2"/>
    <property type="match status" value="1"/>
</dbReference>
<dbReference type="PANTHER" id="PTHR30055:SF174">
    <property type="entry name" value="TRANSCRIPTIONAL REGULATORY PROTEIN (PROBABLY TETR-FAMILY)-RELATED"/>
    <property type="match status" value="1"/>
</dbReference>
<dbReference type="OrthoDB" id="8479950at2"/>
<evidence type="ECO:0000313" key="7">
    <source>
        <dbReference type="Proteomes" id="UP000319769"/>
    </source>
</evidence>
<dbReference type="Pfam" id="PF21943">
    <property type="entry name" value="TetR_C_46"/>
    <property type="match status" value="1"/>
</dbReference>
<evidence type="ECO:0000256" key="2">
    <source>
        <dbReference type="ARBA" id="ARBA00023125"/>
    </source>
</evidence>
<keyword evidence="3" id="KW-0804">Transcription</keyword>
<evidence type="ECO:0000259" key="5">
    <source>
        <dbReference type="PROSITE" id="PS50977"/>
    </source>
</evidence>
<dbReference type="InterPro" id="IPR036271">
    <property type="entry name" value="Tet_transcr_reg_TetR-rel_C_sf"/>
</dbReference>
<keyword evidence="7" id="KW-1185">Reference proteome</keyword>
<dbReference type="Gene3D" id="1.10.357.10">
    <property type="entry name" value="Tetracycline Repressor, domain 2"/>
    <property type="match status" value="1"/>
</dbReference>
<protein>
    <submittedName>
        <fullName evidence="6">TetR/AcrR family transcriptional regulator</fullName>
    </submittedName>
</protein>
<dbReference type="InterPro" id="IPR009057">
    <property type="entry name" value="Homeodomain-like_sf"/>
</dbReference>
<keyword evidence="1" id="KW-0805">Transcription regulation</keyword>
<dbReference type="Pfam" id="PF00440">
    <property type="entry name" value="TetR_N"/>
    <property type="match status" value="1"/>
</dbReference>
<reference evidence="6" key="1">
    <citation type="submission" date="2019-09" db="EMBL/GenBank/DDBJ databases">
        <authorList>
            <person name="Teo W.F.A."/>
            <person name="Duangmal K."/>
        </authorList>
    </citation>
    <scope>NUCLEOTIDE SEQUENCE [LARGE SCALE GENOMIC DNA]</scope>
    <source>
        <strain evidence="6">K81G1</strain>
    </source>
</reference>
<dbReference type="InterPro" id="IPR050109">
    <property type="entry name" value="HTH-type_TetR-like_transc_reg"/>
</dbReference>
<feature type="DNA-binding region" description="H-T-H motif" evidence="4">
    <location>
        <begin position="37"/>
        <end position="56"/>
    </location>
</feature>
<dbReference type="EMBL" id="VMNW02000118">
    <property type="protein sequence ID" value="KAA9150406.1"/>
    <property type="molecule type" value="Genomic_DNA"/>
</dbReference>
<dbReference type="SUPFAM" id="SSF48498">
    <property type="entry name" value="Tetracyclin repressor-like, C-terminal domain"/>
    <property type="match status" value="1"/>
</dbReference>
<dbReference type="RefSeq" id="WP_144757766.1">
    <property type="nucleotide sequence ID" value="NZ_VMNW02000118.1"/>
</dbReference>
<evidence type="ECO:0000256" key="3">
    <source>
        <dbReference type="ARBA" id="ARBA00023163"/>
    </source>
</evidence>
<sequence>MSNKSTPGPRLDVEARREHLLKVGCELFAAQPYGDVWIDDVAGRAGVSRGLLYHYFGNKRDFLITVVEQEAARLREATAVGDGLPYKERLLTILDAYLAYVETRPHGYRALYRGAPSSDAGVRAIMERNQAYQENRILEALTRGGEEPPALVRLAVRGWLAFLVSVCLNWLDSPGLPREQVRDLCAHQLGAAILSTGHPLPDGVRVTFRYADEIPEQARVV</sequence>
<dbReference type="GO" id="GO:0003700">
    <property type="term" value="F:DNA-binding transcription factor activity"/>
    <property type="evidence" value="ECO:0007669"/>
    <property type="project" value="TreeGrafter"/>
</dbReference>
<proteinExistence type="predicted"/>
<organism evidence="6 7">
    <name type="scientific">Amycolatopsis acidicola</name>
    <dbReference type="NCBI Taxonomy" id="2596893"/>
    <lineage>
        <taxon>Bacteria</taxon>
        <taxon>Bacillati</taxon>
        <taxon>Actinomycetota</taxon>
        <taxon>Actinomycetes</taxon>
        <taxon>Pseudonocardiales</taxon>
        <taxon>Pseudonocardiaceae</taxon>
        <taxon>Amycolatopsis</taxon>
    </lineage>
</organism>
<evidence type="ECO:0000313" key="6">
    <source>
        <dbReference type="EMBL" id="KAA9150406.1"/>
    </source>
</evidence>
<keyword evidence="2 4" id="KW-0238">DNA-binding</keyword>
<dbReference type="PANTHER" id="PTHR30055">
    <property type="entry name" value="HTH-TYPE TRANSCRIPTIONAL REGULATOR RUTR"/>
    <property type="match status" value="1"/>
</dbReference>
<dbReference type="PRINTS" id="PR00455">
    <property type="entry name" value="HTHTETR"/>
</dbReference>
<dbReference type="InterPro" id="IPR054129">
    <property type="entry name" value="DesT_TetR_C"/>
</dbReference>
<dbReference type="SUPFAM" id="SSF46689">
    <property type="entry name" value="Homeodomain-like"/>
    <property type="match status" value="1"/>
</dbReference>
<dbReference type="Proteomes" id="UP000319769">
    <property type="component" value="Unassembled WGS sequence"/>
</dbReference>
<evidence type="ECO:0000256" key="1">
    <source>
        <dbReference type="ARBA" id="ARBA00023015"/>
    </source>
</evidence>
<accession>A0A5N0UPB0</accession>
<dbReference type="AlphaFoldDB" id="A0A5N0UPB0"/>
<comment type="caution">
    <text evidence="6">The sequence shown here is derived from an EMBL/GenBank/DDBJ whole genome shotgun (WGS) entry which is preliminary data.</text>
</comment>
<dbReference type="GO" id="GO:0000976">
    <property type="term" value="F:transcription cis-regulatory region binding"/>
    <property type="evidence" value="ECO:0007669"/>
    <property type="project" value="TreeGrafter"/>
</dbReference>